<evidence type="ECO:0000313" key="5">
    <source>
        <dbReference type="Proteomes" id="UP000059574"/>
    </source>
</evidence>
<dbReference type="InterPro" id="IPR002711">
    <property type="entry name" value="HNH"/>
</dbReference>
<dbReference type="SMART" id="SM00507">
    <property type="entry name" value="HNHc"/>
    <property type="match status" value="1"/>
</dbReference>
<dbReference type="GO" id="GO:0004519">
    <property type="term" value="F:endonuclease activity"/>
    <property type="evidence" value="ECO:0007669"/>
    <property type="project" value="InterPro"/>
</dbReference>
<dbReference type="GO" id="GO:0003676">
    <property type="term" value="F:nucleic acid binding"/>
    <property type="evidence" value="ECO:0007669"/>
    <property type="project" value="InterPro"/>
</dbReference>
<evidence type="ECO:0000256" key="1">
    <source>
        <dbReference type="ARBA" id="ARBA00023450"/>
    </source>
</evidence>
<feature type="compositionally biased region" description="Low complexity" evidence="2">
    <location>
        <begin position="457"/>
        <end position="472"/>
    </location>
</feature>
<dbReference type="Pfam" id="PF01844">
    <property type="entry name" value="HNH"/>
    <property type="match status" value="1"/>
</dbReference>
<feature type="compositionally biased region" description="Low complexity" evidence="2">
    <location>
        <begin position="401"/>
        <end position="410"/>
    </location>
</feature>
<dbReference type="Gene3D" id="1.10.30.50">
    <property type="match status" value="1"/>
</dbReference>
<evidence type="ECO:0000313" key="4">
    <source>
        <dbReference type="EMBL" id="ALO67730.1"/>
    </source>
</evidence>
<organism evidence="4 5">
    <name type="scientific">Arthrobacter alpinus</name>
    <dbReference type="NCBI Taxonomy" id="656366"/>
    <lineage>
        <taxon>Bacteria</taxon>
        <taxon>Bacillati</taxon>
        <taxon>Actinomycetota</taxon>
        <taxon>Actinomycetes</taxon>
        <taxon>Micrococcales</taxon>
        <taxon>Micrococcaceae</taxon>
        <taxon>Arthrobacter</taxon>
    </lineage>
</organism>
<feature type="compositionally biased region" description="Low complexity" evidence="2">
    <location>
        <begin position="256"/>
        <end position="266"/>
    </location>
</feature>
<dbReference type="Pfam" id="PF02720">
    <property type="entry name" value="DUF222"/>
    <property type="match status" value="2"/>
</dbReference>
<proteinExistence type="inferred from homology"/>
<sequence length="720" mass="77271">MDLRVTAGRYAETGARGTVDVLVQSLQLSSSEAHRRIALAKQVLPVVDTITGAVAPTAHQILAEAFFNGSLSLERAESVSHFLKEAGRLASNGRISEEKSVEVEEALVATGQLQGPDFIRSVGNQIMSHLDPDGNKPSESDLLARQGLFFRKPRRGLVSIYGACTVEQYEQLMAVISFATNPNKHTNIDTLATPEDGVNGSAGAGHQAGTSTASDTHTGSDTTTGFSGESGNSGNSECAGQESLLDQLHDISDLFTNTTTTSTDPPSSRESRTPDTAQSGPLHQGPPPQPPEVQQQAAPPSPEPDPYSDPEPTPEPEPDAETATETQTAPDPEPEPARPIPPPLINGWRRRIEPWEIPPRPPQAPENALPPVYDGDTWFWFGPTPPGTPAFAPQPMPKPKPTATATATATESEPRGEPGVHPGAPSPPPSPEPPPEQNYGFGPEWDSTPLTNTRGNSSYSGTSSSASASDSLNSHDDCDGAPEDDTDKPWPHSVYGVDVSAPGDNETLPGLDPIDPFSSDPAVKDTRTNGQKLLEGLISCVKLAARTGKLPLNGGLKTQLIISCTEEDLRRADGLGTAYTTYSGPMPLSLFSQSLCDPEITKITYRNGQEIINAGRSQRLFTPAQRKLLFARDLGCAFPDCRAAATWCEAHHVIPWQEGGETNLNNAALLCGAHHTLIHHSQWQANIIDGTPWFTPPWTLDPTQRKRRNNYHHGLQKNHR</sequence>
<reference evidence="5" key="1">
    <citation type="submission" date="2015-11" db="EMBL/GenBank/DDBJ databases">
        <authorList>
            <person name="Kumar R."/>
            <person name="Singh D."/>
            <person name="Swarnkar M.K."/>
            <person name="Singh A.K."/>
            <person name="Kumar S."/>
        </authorList>
    </citation>
    <scope>NUCLEOTIDE SEQUENCE [LARGE SCALE GENOMIC DNA]</scope>
    <source>
        <strain evidence="5">ERGS4:06</strain>
    </source>
</reference>
<dbReference type="EMBL" id="CP013200">
    <property type="protein sequence ID" value="ALO67730.1"/>
    <property type="molecule type" value="Genomic_DNA"/>
</dbReference>
<feature type="region of interest" description="Disordered" evidence="2">
    <location>
        <begin position="256"/>
        <end position="526"/>
    </location>
</feature>
<dbReference type="CDD" id="cd00085">
    <property type="entry name" value="HNHc"/>
    <property type="match status" value="1"/>
</dbReference>
<feature type="compositionally biased region" description="Low complexity" evidence="2">
    <location>
        <begin position="209"/>
        <end position="237"/>
    </location>
</feature>
<dbReference type="InterPro" id="IPR003870">
    <property type="entry name" value="DUF222"/>
</dbReference>
<evidence type="ECO:0000259" key="3">
    <source>
        <dbReference type="SMART" id="SM00507"/>
    </source>
</evidence>
<accession>A0A0S2M1Z2</accession>
<protein>
    <recommendedName>
        <fullName evidence="3">HNH nuclease domain-containing protein</fullName>
    </recommendedName>
</protein>
<evidence type="ECO:0000256" key="2">
    <source>
        <dbReference type="SAM" id="MobiDB-lite"/>
    </source>
</evidence>
<dbReference type="Proteomes" id="UP000059574">
    <property type="component" value="Chromosome"/>
</dbReference>
<feature type="compositionally biased region" description="Pro residues" evidence="2">
    <location>
        <begin position="383"/>
        <end position="400"/>
    </location>
</feature>
<feature type="domain" description="HNH nuclease" evidence="3">
    <location>
        <begin position="624"/>
        <end position="676"/>
    </location>
</feature>
<dbReference type="RefSeq" id="WP_062291147.1">
    <property type="nucleotide sequence ID" value="NZ_CP013200.1"/>
</dbReference>
<reference evidence="4 5" key="2">
    <citation type="journal article" date="2016" name="J. Biotechnol.">
        <title>Complete genome sequence of Arthrobacter alpinus ERGS4:06, a yellow pigmented bacterium tolerant to cold and radiations isolated from Sikkim Himalaya.</title>
        <authorList>
            <person name="Kumar R."/>
            <person name="Singh D."/>
            <person name="Swarnkar M.K."/>
            <person name="Singh A.K."/>
            <person name="Kumar S."/>
        </authorList>
    </citation>
    <scope>NUCLEOTIDE SEQUENCE [LARGE SCALE GENOMIC DNA]</scope>
    <source>
        <strain evidence="4 5">ERGS4:06</strain>
    </source>
</reference>
<comment type="similarity">
    <text evidence="1">Belongs to the Rv1128c/1148c/1588c/1702c/1945/3466 family.</text>
</comment>
<dbReference type="InterPro" id="IPR003615">
    <property type="entry name" value="HNH_nuc"/>
</dbReference>
<dbReference type="GO" id="GO:0008270">
    <property type="term" value="F:zinc ion binding"/>
    <property type="evidence" value="ECO:0007669"/>
    <property type="project" value="InterPro"/>
</dbReference>
<feature type="compositionally biased region" description="Acidic residues" evidence="2">
    <location>
        <begin position="306"/>
        <end position="322"/>
    </location>
</feature>
<feature type="region of interest" description="Disordered" evidence="2">
    <location>
        <begin position="187"/>
        <end position="239"/>
    </location>
</feature>
<feature type="compositionally biased region" description="Pro residues" evidence="2">
    <location>
        <begin position="424"/>
        <end position="436"/>
    </location>
</feature>
<dbReference type="AlphaFoldDB" id="A0A0S2M1Z2"/>
<name>A0A0S2M1Z2_9MICC</name>
<gene>
    <name evidence="4" type="ORF">AS189_16150</name>
</gene>